<accession>A0A7W7GCD6</accession>
<evidence type="ECO:0000313" key="4">
    <source>
        <dbReference type="Proteomes" id="UP000542210"/>
    </source>
</evidence>
<keyword evidence="1" id="KW-1133">Transmembrane helix</keyword>
<feature type="transmembrane region" description="Helical" evidence="1">
    <location>
        <begin position="207"/>
        <end position="227"/>
    </location>
</feature>
<feature type="transmembrane region" description="Helical" evidence="1">
    <location>
        <begin position="182"/>
        <end position="201"/>
    </location>
</feature>
<feature type="transmembrane region" description="Helical" evidence="1">
    <location>
        <begin position="277"/>
        <end position="294"/>
    </location>
</feature>
<feature type="transmembrane region" description="Helical" evidence="1">
    <location>
        <begin position="123"/>
        <end position="143"/>
    </location>
</feature>
<name>A0A7W7GCD6_9ACTN</name>
<keyword evidence="3" id="KW-0808">Transferase</keyword>
<evidence type="ECO:0000256" key="1">
    <source>
        <dbReference type="SAM" id="Phobius"/>
    </source>
</evidence>
<feature type="transmembrane region" description="Helical" evidence="1">
    <location>
        <begin position="239"/>
        <end position="257"/>
    </location>
</feature>
<dbReference type="RefSeq" id="WP_184885514.1">
    <property type="nucleotide sequence ID" value="NZ_BOOV01000019.1"/>
</dbReference>
<feature type="transmembrane region" description="Helical" evidence="1">
    <location>
        <begin position="149"/>
        <end position="170"/>
    </location>
</feature>
<dbReference type="AlphaFoldDB" id="A0A7W7GCD6"/>
<reference evidence="3 4" key="1">
    <citation type="submission" date="2020-08" db="EMBL/GenBank/DDBJ databases">
        <title>Sequencing the genomes of 1000 actinobacteria strains.</title>
        <authorList>
            <person name="Klenk H.-P."/>
        </authorList>
    </citation>
    <scope>NUCLEOTIDE SEQUENCE [LARGE SCALE GENOMIC DNA]</scope>
    <source>
        <strain evidence="3 4">DSM 45784</strain>
    </source>
</reference>
<dbReference type="Proteomes" id="UP000542210">
    <property type="component" value="Unassembled WGS sequence"/>
</dbReference>
<evidence type="ECO:0000259" key="2">
    <source>
        <dbReference type="Pfam" id="PF01757"/>
    </source>
</evidence>
<feature type="transmembrane region" description="Helical" evidence="1">
    <location>
        <begin position="78"/>
        <end position="102"/>
    </location>
</feature>
<feature type="transmembrane region" description="Helical" evidence="1">
    <location>
        <begin position="422"/>
        <end position="441"/>
    </location>
</feature>
<protein>
    <submittedName>
        <fullName evidence="3">Fucose 4-O-acetylase-like acetyltransferase</fullName>
    </submittedName>
</protein>
<sequence>MAEGRVLRFLPVRLARRMRLLAERTPARRDRYVDLLRAVAITLVVAGHWLVVSVTHGPSGFAGGSVLETVPWTRPLTWVFQVMPLFFLVGGYANAASLTAHLRRGGDLTGWLLGRTARLVRPTTALLCALAVAAGVATLAGVAPSLVGLAVWLAMIPLWFLVVYIVVVVLTPPMHALHRRAGLAVPVVLVVLAGAVDLARLGFGVPYVGYANYLLVWLAVHQVGFAWQDGSLPARAAGPMAVLGAAALVALTVAGPYPVSMVGFAGQEVDNTAPPTLALLALAATHAGIALWLHDRGNRWLRRPGPWTLVVTVNSVIMTLFLWHMTALIIGALALHGTDLMPQPAPGSLPWVLLRIPWLICLAVILAVLVAVFGGVERRTRPGPPVVRGTAPALLTVGSATAMVAALLAIAAAGPVPRGLTGLHLAAFAAYLTGAALLALLRTRYRPSLPPPGGRHG</sequence>
<feature type="transmembrane region" description="Helical" evidence="1">
    <location>
        <begin position="35"/>
        <end position="58"/>
    </location>
</feature>
<organism evidence="3 4">
    <name type="scientific">Sphaerisporangium siamense</name>
    <dbReference type="NCBI Taxonomy" id="795645"/>
    <lineage>
        <taxon>Bacteria</taxon>
        <taxon>Bacillati</taxon>
        <taxon>Actinomycetota</taxon>
        <taxon>Actinomycetes</taxon>
        <taxon>Streptosporangiales</taxon>
        <taxon>Streptosporangiaceae</taxon>
        <taxon>Sphaerisporangium</taxon>
    </lineage>
</organism>
<evidence type="ECO:0000313" key="3">
    <source>
        <dbReference type="EMBL" id="MBB4704467.1"/>
    </source>
</evidence>
<feature type="transmembrane region" description="Helical" evidence="1">
    <location>
        <begin position="355"/>
        <end position="373"/>
    </location>
</feature>
<feature type="transmembrane region" description="Helical" evidence="1">
    <location>
        <begin position="393"/>
        <end position="416"/>
    </location>
</feature>
<proteinExistence type="predicted"/>
<dbReference type="InterPro" id="IPR002656">
    <property type="entry name" value="Acyl_transf_3_dom"/>
</dbReference>
<comment type="caution">
    <text evidence="3">The sequence shown here is derived from an EMBL/GenBank/DDBJ whole genome shotgun (WGS) entry which is preliminary data.</text>
</comment>
<dbReference type="EMBL" id="JACHND010000001">
    <property type="protein sequence ID" value="MBB4704467.1"/>
    <property type="molecule type" value="Genomic_DNA"/>
</dbReference>
<keyword evidence="1" id="KW-0812">Transmembrane</keyword>
<gene>
    <name evidence="3" type="ORF">BJ982_006011</name>
</gene>
<keyword evidence="4" id="KW-1185">Reference proteome</keyword>
<feature type="domain" description="Acyltransferase 3" evidence="2">
    <location>
        <begin position="31"/>
        <end position="371"/>
    </location>
</feature>
<feature type="transmembrane region" description="Helical" evidence="1">
    <location>
        <begin position="306"/>
        <end position="335"/>
    </location>
</feature>
<dbReference type="Pfam" id="PF01757">
    <property type="entry name" value="Acyl_transf_3"/>
    <property type="match status" value="1"/>
</dbReference>
<keyword evidence="1" id="KW-0472">Membrane</keyword>
<dbReference type="GO" id="GO:0016747">
    <property type="term" value="F:acyltransferase activity, transferring groups other than amino-acyl groups"/>
    <property type="evidence" value="ECO:0007669"/>
    <property type="project" value="InterPro"/>
</dbReference>